<feature type="non-terminal residue" evidence="1">
    <location>
        <position position="1"/>
    </location>
</feature>
<dbReference type="Proteomes" id="UP000276133">
    <property type="component" value="Unassembled WGS sequence"/>
</dbReference>
<evidence type="ECO:0000313" key="2">
    <source>
        <dbReference type="Proteomes" id="UP000276133"/>
    </source>
</evidence>
<protein>
    <submittedName>
        <fullName evidence="1">Uncharacterized protein</fullName>
    </submittedName>
</protein>
<accession>A0A3M7Q5U5</accession>
<name>A0A3M7Q5U5_BRAPC</name>
<evidence type="ECO:0000313" key="1">
    <source>
        <dbReference type="EMBL" id="RNA06797.1"/>
    </source>
</evidence>
<sequence>FLFARLSNIKRFLLYATYHFHNFIKIKKNYIKHHLKVLSAKCKEKSTPIQKLASNQASIKIECGGLLKSVNFAALNLYTKKKSKDDAATVASQGSDGVRGPVASTKFIYAIIYAHKAHECSRMDTNLHDQSDPFACKEEVFIEKRVDQAFSLSESDLSTKKDHLYIDTQCKCPLHGQRI</sequence>
<proteinExistence type="predicted"/>
<feature type="non-terminal residue" evidence="1">
    <location>
        <position position="179"/>
    </location>
</feature>
<reference evidence="1 2" key="1">
    <citation type="journal article" date="2018" name="Sci. Rep.">
        <title>Genomic signatures of local adaptation to the degree of environmental predictability in rotifers.</title>
        <authorList>
            <person name="Franch-Gras L."/>
            <person name="Hahn C."/>
            <person name="Garcia-Roger E.M."/>
            <person name="Carmona M.J."/>
            <person name="Serra M."/>
            <person name="Gomez A."/>
        </authorList>
    </citation>
    <scope>NUCLEOTIDE SEQUENCE [LARGE SCALE GENOMIC DNA]</scope>
    <source>
        <strain evidence="1">HYR1</strain>
    </source>
</reference>
<comment type="caution">
    <text evidence="1">The sequence shown here is derived from an EMBL/GenBank/DDBJ whole genome shotgun (WGS) entry which is preliminary data.</text>
</comment>
<organism evidence="1 2">
    <name type="scientific">Brachionus plicatilis</name>
    <name type="common">Marine rotifer</name>
    <name type="synonym">Brachionus muelleri</name>
    <dbReference type="NCBI Taxonomy" id="10195"/>
    <lineage>
        <taxon>Eukaryota</taxon>
        <taxon>Metazoa</taxon>
        <taxon>Spiralia</taxon>
        <taxon>Gnathifera</taxon>
        <taxon>Rotifera</taxon>
        <taxon>Eurotatoria</taxon>
        <taxon>Monogononta</taxon>
        <taxon>Pseudotrocha</taxon>
        <taxon>Ploima</taxon>
        <taxon>Brachionidae</taxon>
        <taxon>Brachionus</taxon>
    </lineage>
</organism>
<dbReference type="EMBL" id="REGN01007282">
    <property type="protein sequence ID" value="RNA06797.1"/>
    <property type="molecule type" value="Genomic_DNA"/>
</dbReference>
<gene>
    <name evidence="1" type="ORF">BpHYR1_019346</name>
</gene>
<dbReference type="AlphaFoldDB" id="A0A3M7Q5U5"/>
<keyword evidence="2" id="KW-1185">Reference proteome</keyword>